<accession>A0A1F5L9I3</accession>
<sequence>MSTSYDLTSYGLTISPTMCFVDNEFIRSTRCIVWSMVLLFTVQVAVLHVAVILIDKTIQLVTPSFLNLVVHVFGKLETYCDYLNWKWLAWLLNILAKISTTEEDRRQQKELIKEKEIVMYENELHQERYEYLIETLGSLEKQAENQTLTAEQIQTTCDLDVELSLLPYAAADTTHEFQQLEIHRRDGAWIRADRRTSSPILRTAGRYKRLAHISTIAAMRQYIRRKSLQLLPCLDCRRRRRQSRQQRRNSNENQGGTGEQNIELIPQQPLPQPEPATDEPGTDTPQPVQNEHNPAVDPEMLPEAPAATDPELTPEASSDGQSEVSFTSSARRRLEHFVLIETPAAAADPQPRSSTQRFTRSRSKTPAGDAASRSPIRKQRGRRSPPVRRPLSPRRRFGFGTPTEPTVPIPGPPTEPWASQNPTGQSTIPGGDGTSGFPLREQRHNPPPRRTQARTDPRYQFGSTNTSRRTAELESPIESTERILDFAPEFYPETSAAHDATSQPPNPEGDGTSGSPPRGPRGRIHFPELPHRDPAERLPLSGDSTSEHPRRTKRGRRAISPVPGPESRTEKPGEESPEEDEATRTARFRRKGTNYQDWIDRANDADCQRPCPIQRSTLTWNDIARNPDEARRWDIGKEKKVGPNQVAMKDQVRAPGLATGQYDYRKTQISRLENAGYNLHTHRMGPGVIFAEFCQRPVGSVNPHWSEIALAQYQHHYDIDTLRLGYSKDSQEVLTWEYNTEGYKEIMGVVWGKGVGALGFASFY</sequence>
<evidence type="ECO:0000313" key="4">
    <source>
        <dbReference type="Proteomes" id="UP000177622"/>
    </source>
</evidence>
<feature type="transmembrane region" description="Helical" evidence="2">
    <location>
        <begin position="32"/>
        <end position="54"/>
    </location>
</feature>
<feature type="compositionally biased region" description="Polar residues" evidence="1">
    <location>
        <begin position="283"/>
        <end position="292"/>
    </location>
</feature>
<feature type="compositionally biased region" description="Polar residues" evidence="1">
    <location>
        <begin position="417"/>
        <end position="428"/>
    </location>
</feature>
<keyword evidence="4" id="KW-1185">Reference proteome</keyword>
<dbReference type="OrthoDB" id="4368353at2759"/>
<gene>
    <name evidence="3" type="ORF">PENARI_c020G04733</name>
</gene>
<evidence type="ECO:0000313" key="3">
    <source>
        <dbReference type="EMBL" id="OGE49737.1"/>
    </source>
</evidence>
<keyword evidence="2" id="KW-0472">Membrane</keyword>
<feature type="compositionally biased region" description="Basic residues" evidence="1">
    <location>
        <begin position="375"/>
        <end position="397"/>
    </location>
</feature>
<evidence type="ECO:0000256" key="1">
    <source>
        <dbReference type="SAM" id="MobiDB-lite"/>
    </source>
</evidence>
<keyword evidence="2" id="KW-0812">Transmembrane</keyword>
<proteinExistence type="predicted"/>
<dbReference type="GeneID" id="34579726"/>
<dbReference type="Proteomes" id="UP000177622">
    <property type="component" value="Unassembled WGS sequence"/>
</dbReference>
<dbReference type="RefSeq" id="XP_022485188.1">
    <property type="nucleotide sequence ID" value="XM_022634992.1"/>
</dbReference>
<feature type="compositionally biased region" description="Pro residues" evidence="1">
    <location>
        <begin position="405"/>
        <end position="415"/>
    </location>
</feature>
<name>A0A1F5L9I3_PENAI</name>
<feature type="compositionally biased region" description="Polar residues" evidence="1">
    <location>
        <begin position="315"/>
        <end position="328"/>
    </location>
</feature>
<protein>
    <submittedName>
        <fullName evidence="3">Uncharacterized protein</fullName>
    </submittedName>
</protein>
<dbReference type="EMBL" id="LXJU01000020">
    <property type="protein sequence ID" value="OGE49737.1"/>
    <property type="molecule type" value="Genomic_DNA"/>
</dbReference>
<dbReference type="AlphaFoldDB" id="A0A1F5L9I3"/>
<keyword evidence="2" id="KW-1133">Transmembrane helix</keyword>
<feature type="region of interest" description="Disordered" evidence="1">
    <location>
        <begin position="341"/>
        <end position="589"/>
    </location>
</feature>
<feature type="compositionally biased region" description="Basic and acidic residues" evidence="1">
    <location>
        <begin position="525"/>
        <end position="536"/>
    </location>
</feature>
<feature type="region of interest" description="Disordered" evidence="1">
    <location>
        <begin position="239"/>
        <end position="328"/>
    </location>
</feature>
<organism evidence="3 4">
    <name type="scientific">Penicillium arizonense</name>
    <dbReference type="NCBI Taxonomy" id="1835702"/>
    <lineage>
        <taxon>Eukaryota</taxon>
        <taxon>Fungi</taxon>
        <taxon>Dikarya</taxon>
        <taxon>Ascomycota</taxon>
        <taxon>Pezizomycotina</taxon>
        <taxon>Eurotiomycetes</taxon>
        <taxon>Eurotiomycetidae</taxon>
        <taxon>Eurotiales</taxon>
        <taxon>Aspergillaceae</taxon>
        <taxon>Penicillium</taxon>
    </lineage>
</organism>
<comment type="caution">
    <text evidence="3">The sequence shown here is derived from an EMBL/GenBank/DDBJ whole genome shotgun (WGS) entry which is preliminary data.</text>
</comment>
<reference evidence="3 4" key="1">
    <citation type="journal article" date="2016" name="Sci. Rep.">
        <title>Penicillium arizonense, a new, genome sequenced fungal species, reveals a high chemical diversity in secreted metabolites.</title>
        <authorList>
            <person name="Grijseels S."/>
            <person name="Nielsen J.C."/>
            <person name="Randelovic M."/>
            <person name="Nielsen J."/>
            <person name="Nielsen K.F."/>
            <person name="Workman M."/>
            <person name="Frisvad J.C."/>
        </authorList>
    </citation>
    <scope>NUCLEOTIDE SEQUENCE [LARGE SCALE GENOMIC DNA]</scope>
    <source>
        <strain evidence="3 4">CBS 141311</strain>
    </source>
</reference>
<evidence type="ECO:0000256" key="2">
    <source>
        <dbReference type="SAM" id="Phobius"/>
    </source>
</evidence>